<dbReference type="Pfam" id="PF06908">
    <property type="entry name" value="YpsA"/>
    <property type="match status" value="1"/>
</dbReference>
<proteinExistence type="inferred from homology"/>
<evidence type="ECO:0000313" key="2">
    <source>
        <dbReference type="EMBL" id="AEN99132.1"/>
    </source>
</evidence>
<dbReference type="HAMAP" id="MF_01575">
    <property type="entry name" value="UPF0398"/>
    <property type="match status" value="1"/>
</dbReference>
<dbReference type="PANTHER" id="PTHR38440:SF1">
    <property type="entry name" value="UPF0398 PROTEIN SPR0331"/>
    <property type="match status" value="1"/>
</dbReference>
<evidence type="ECO:0000256" key="1">
    <source>
        <dbReference type="HAMAP-Rule" id="MF_01575"/>
    </source>
</evidence>
<dbReference type="STRING" id="714313.LSA_07140"/>
<dbReference type="AlphaFoldDB" id="G2KTM9"/>
<sequence length="195" mass="22923">MFIGVKMTRTWITGYRNYEIGVFNNNDTKLKVIKQALKNEITNLIENGCDWLITGGQLGTEQWVIEIVHELKKEYPDQFQLAVIVPFRNFGKNWNETNYGRYQQLISSADFFASTSQRDYESPQQLKNYQYFMLTHTDKALFLYDTENEGKPIFDYKAALKYQNKNNYPIQLIEMDDLQDVAAEMAEENKSNHDI</sequence>
<name>G2KTM9_FRUST</name>
<dbReference type="PANTHER" id="PTHR38440">
    <property type="entry name" value="UPF0398 PROTEIN YPSA"/>
    <property type="match status" value="1"/>
</dbReference>
<comment type="similarity">
    <text evidence="1">Belongs to the UPF0398 family.</text>
</comment>
<dbReference type="eggNOG" id="COG4474">
    <property type="taxonomic scope" value="Bacteria"/>
</dbReference>
<dbReference type="PIRSF" id="PIRSF021290">
    <property type="entry name" value="DUF1273"/>
    <property type="match status" value="1"/>
</dbReference>
<dbReference type="HOGENOM" id="CLU_105319_0_0_9"/>
<organism evidence="2 3">
    <name type="scientific">Fructilactobacillus sanfranciscensis (strain TMW 1.1304)</name>
    <name type="common">Lactobacillus sanfranciscensis</name>
    <dbReference type="NCBI Taxonomy" id="714313"/>
    <lineage>
        <taxon>Bacteria</taxon>
        <taxon>Bacillati</taxon>
        <taxon>Bacillota</taxon>
        <taxon>Bacilli</taxon>
        <taxon>Lactobacillales</taxon>
        <taxon>Lactobacillaceae</taxon>
        <taxon>Fructilactobacillus</taxon>
    </lineage>
</organism>
<dbReference type="EMBL" id="CP002461">
    <property type="protein sequence ID" value="AEN99132.1"/>
    <property type="molecule type" value="Genomic_DNA"/>
</dbReference>
<keyword evidence="3" id="KW-1185">Reference proteome</keyword>
<accession>G2KTM9</accession>
<evidence type="ECO:0000313" key="3">
    <source>
        <dbReference type="Proteomes" id="UP000001285"/>
    </source>
</evidence>
<dbReference type="KEGG" id="lsn:LSA_07140"/>
<dbReference type="Proteomes" id="UP000001285">
    <property type="component" value="Chromosome"/>
</dbReference>
<gene>
    <name evidence="2" type="ordered locus">LSA_07140</name>
</gene>
<dbReference type="SUPFAM" id="SSF102405">
    <property type="entry name" value="MCP/YpsA-like"/>
    <property type="match status" value="1"/>
</dbReference>
<dbReference type="NCBIfam" id="NF010181">
    <property type="entry name" value="PRK13660.1"/>
    <property type="match status" value="1"/>
</dbReference>
<protein>
    <recommendedName>
        <fullName evidence="1">UPF0398 protein LSA_07140</fullName>
    </recommendedName>
</protein>
<reference evidence="2 3" key="1">
    <citation type="journal article" date="2011" name="Microb. Cell Fact.">
        <title>Genomic analysis reveals Lactobacillus sanfranciscensis as stable element in traditional sourdoughs.</title>
        <authorList>
            <person name="Vogel R.F."/>
            <person name="Pavlovic M."/>
            <person name="Ehrmann M.A."/>
            <person name="Wiezer A."/>
            <person name="Liesegang H."/>
            <person name="Offschanka S."/>
            <person name="Voget S."/>
            <person name="Angelov A."/>
            <person name="Bocker G."/>
            <person name="Liebl W."/>
        </authorList>
    </citation>
    <scope>NUCLEOTIDE SEQUENCE [LARGE SCALE GENOMIC DNA]</scope>
    <source>
        <strain evidence="2 3">TMW 1.1304</strain>
    </source>
</reference>
<dbReference type="Gene3D" id="3.40.50.450">
    <property type="match status" value="1"/>
</dbReference>
<dbReference type="InterPro" id="IPR010697">
    <property type="entry name" value="YspA"/>
</dbReference>